<dbReference type="HOGENOM" id="CLU_3235894_0_0_0"/>
<name>B3DWH4_METI4</name>
<accession>B3DWH4</accession>
<evidence type="ECO:0000313" key="1">
    <source>
        <dbReference type="EMBL" id="ACD82069.1"/>
    </source>
</evidence>
<dbReference type="STRING" id="481448.Minf_0009"/>
<reference evidence="1 2" key="1">
    <citation type="journal article" date="2008" name="Biol. Direct">
        <title>Complete genome sequence of the extremely acidophilic methanotroph isolate V4, Methylacidiphilum infernorum, a representative of the bacterial phylum Verrucomicrobia.</title>
        <authorList>
            <person name="Hou S."/>
            <person name="Makarova K.S."/>
            <person name="Saw J.H."/>
            <person name="Senin P."/>
            <person name="Ly B.V."/>
            <person name="Zhou Z."/>
            <person name="Ren Y."/>
            <person name="Wang J."/>
            <person name="Galperin M.Y."/>
            <person name="Omelchenko M.V."/>
            <person name="Wolf Y.I."/>
            <person name="Yutin N."/>
            <person name="Koonin E.V."/>
            <person name="Stott M.B."/>
            <person name="Mountain B.W."/>
            <person name="Crowe M.A."/>
            <person name="Smirnova A.V."/>
            <person name="Dunfield P.F."/>
            <person name="Feng L."/>
            <person name="Wang L."/>
            <person name="Alam M."/>
        </authorList>
    </citation>
    <scope>NUCLEOTIDE SEQUENCE [LARGE SCALE GENOMIC DNA]</scope>
    <source>
        <strain evidence="2">Isolate V4</strain>
    </source>
</reference>
<proteinExistence type="predicted"/>
<evidence type="ECO:0000313" key="2">
    <source>
        <dbReference type="Proteomes" id="UP000009149"/>
    </source>
</evidence>
<dbReference type="EMBL" id="CP000975">
    <property type="protein sequence ID" value="ACD82069.1"/>
    <property type="molecule type" value="Genomic_DNA"/>
</dbReference>
<organism evidence="1 2">
    <name type="scientific">Methylacidiphilum infernorum (isolate V4)</name>
    <name type="common">Methylokorus infernorum (strain V4)</name>
    <dbReference type="NCBI Taxonomy" id="481448"/>
    <lineage>
        <taxon>Bacteria</taxon>
        <taxon>Pseudomonadati</taxon>
        <taxon>Verrucomicrobiota</taxon>
        <taxon>Methylacidiphilae</taxon>
        <taxon>Methylacidiphilales</taxon>
        <taxon>Methylacidiphilaceae</taxon>
        <taxon>Methylacidiphilum (ex Ratnadevi et al. 2023)</taxon>
    </lineage>
</organism>
<dbReference type="KEGG" id="min:Minf_0009"/>
<sequence>MILPFKKIRKFIKDQQKSILKGNPNNLYILSKLPKNAIVDLKK</sequence>
<protein>
    <submittedName>
        <fullName evidence="1">Uncharacterized protein</fullName>
    </submittedName>
</protein>
<gene>
    <name evidence="1" type="ordered locus">Minf_0009</name>
</gene>
<dbReference type="Proteomes" id="UP000009149">
    <property type="component" value="Chromosome"/>
</dbReference>
<dbReference type="AlphaFoldDB" id="B3DWH4"/>